<dbReference type="PANTHER" id="PTHR48098">
    <property type="entry name" value="ENTEROCHELIN ESTERASE-RELATED"/>
    <property type="match status" value="1"/>
</dbReference>
<proteinExistence type="predicted"/>
<organism evidence="3 4">
    <name type="scientific">Agromyces tardus</name>
    <dbReference type="NCBI Taxonomy" id="2583849"/>
    <lineage>
        <taxon>Bacteria</taxon>
        <taxon>Bacillati</taxon>
        <taxon>Actinomycetota</taxon>
        <taxon>Actinomycetes</taxon>
        <taxon>Micrococcales</taxon>
        <taxon>Microbacteriaceae</taxon>
        <taxon>Agromyces</taxon>
    </lineage>
</organism>
<feature type="transmembrane region" description="Helical" evidence="2">
    <location>
        <begin position="15"/>
        <end position="32"/>
    </location>
</feature>
<accession>A0A3M8AMF6</accession>
<feature type="transmembrane region" description="Helical" evidence="2">
    <location>
        <begin position="76"/>
        <end position="96"/>
    </location>
</feature>
<evidence type="ECO:0000313" key="3">
    <source>
        <dbReference type="EMBL" id="RNB51817.1"/>
    </source>
</evidence>
<protein>
    <recommendedName>
        <fullName evidence="5">Esterase</fullName>
    </recommendedName>
</protein>
<dbReference type="InterPro" id="IPR000801">
    <property type="entry name" value="Esterase-like"/>
</dbReference>
<keyword evidence="2" id="KW-0472">Membrane</keyword>
<feature type="transmembrane region" description="Helical" evidence="2">
    <location>
        <begin position="103"/>
        <end position="124"/>
    </location>
</feature>
<dbReference type="Pfam" id="PF00756">
    <property type="entry name" value="Esterase"/>
    <property type="match status" value="1"/>
</dbReference>
<dbReference type="Gene3D" id="3.40.50.1820">
    <property type="entry name" value="alpha/beta hydrolase"/>
    <property type="match status" value="1"/>
</dbReference>
<dbReference type="AlphaFoldDB" id="A0A3M8AMF6"/>
<evidence type="ECO:0000313" key="4">
    <source>
        <dbReference type="Proteomes" id="UP000275048"/>
    </source>
</evidence>
<dbReference type="GO" id="GO:0016747">
    <property type="term" value="F:acyltransferase activity, transferring groups other than amino-acyl groups"/>
    <property type="evidence" value="ECO:0007669"/>
    <property type="project" value="TreeGrafter"/>
</dbReference>
<evidence type="ECO:0000256" key="1">
    <source>
        <dbReference type="SAM" id="MobiDB-lite"/>
    </source>
</evidence>
<feature type="transmembrane region" description="Helical" evidence="2">
    <location>
        <begin position="39"/>
        <end position="61"/>
    </location>
</feature>
<dbReference type="InterPro" id="IPR029058">
    <property type="entry name" value="AB_hydrolase_fold"/>
</dbReference>
<reference evidence="3 4" key="1">
    <citation type="submission" date="2018-10" db="EMBL/GenBank/DDBJ databases">
        <title>Isolation, diversity and antibacterial activity of antinobacteria from the wheat rhizosphere soil.</title>
        <authorList>
            <person name="Sun T."/>
        </authorList>
    </citation>
    <scope>NUCLEOTIDE SEQUENCE [LARGE SCALE GENOMIC DNA]</scope>
    <source>
        <strain evidence="3 4">SJ-23</strain>
    </source>
</reference>
<keyword evidence="2" id="KW-1133">Transmembrane helix</keyword>
<comment type="caution">
    <text evidence="3">The sequence shown here is derived from an EMBL/GenBank/DDBJ whole genome shotgun (WGS) entry which is preliminary data.</text>
</comment>
<keyword evidence="4" id="KW-1185">Reference proteome</keyword>
<dbReference type="InterPro" id="IPR050583">
    <property type="entry name" value="Mycobacterial_A85_antigen"/>
</dbReference>
<dbReference type="Proteomes" id="UP000275048">
    <property type="component" value="Unassembled WGS sequence"/>
</dbReference>
<feature type="region of interest" description="Disordered" evidence="1">
    <location>
        <begin position="137"/>
        <end position="159"/>
    </location>
</feature>
<keyword evidence="2" id="KW-0812">Transmembrane</keyword>
<gene>
    <name evidence="3" type="ORF">EDM22_02375</name>
</gene>
<dbReference type="EMBL" id="RHHB01000002">
    <property type="protein sequence ID" value="RNB51817.1"/>
    <property type="molecule type" value="Genomic_DNA"/>
</dbReference>
<dbReference type="SUPFAM" id="SSF53474">
    <property type="entry name" value="alpha/beta-Hydrolases"/>
    <property type="match status" value="1"/>
</dbReference>
<evidence type="ECO:0008006" key="5">
    <source>
        <dbReference type="Google" id="ProtNLM"/>
    </source>
</evidence>
<dbReference type="PANTHER" id="PTHR48098:SF1">
    <property type="entry name" value="DIACYLGLYCEROL ACYLTRANSFERASE_MYCOLYLTRANSFERASE AG85A"/>
    <property type="match status" value="1"/>
</dbReference>
<evidence type="ECO:0000256" key="2">
    <source>
        <dbReference type="SAM" id="Phobius"/>
    </source>
</evidence>
<feature type="compositionally biased region" description="Acidic residues" evidence="1">
    <location>
        <begin position="140"/>
        <end position="149"/>
    </location>
</feature>
<sequence length="443" mass="46551">MWDALLDVSVVDGPLPVVVWTIAGACFLYLLVRERSAAWALGVVVLLIVGAILGAGGLWLAVNVLGVVSGPIDDAAWWWVSAASAAILVALWNLWGTRWWRKLIAVLAIPMYVLAAMLGINAAYGLSPTLGSMLHVSTADELDPPDPAEEAPPADPAEPLWQTWAAPAGMPEHGETGEVEGGIPNTVSGFDARPAQIYLPPAALVDDAPRLPLVIMMMGQPGDPDVRFLADVLDRFAAQHDGLAPIGLVIDQLGDPYADPLCLDTDLGKVETYVTQDVVPWARAQLDVLQGPTYWTVAGFSNGGGCAAYFGAKYPETFGNLAAISPTEYPGVEHPDETRHEVFGGSFLAFEAVQPANVMAAKAPYADSVGIFTVGAGDPGFIGGTTRLADAATAAGIVTTLEIIPGADHDVEALDGGLEIAFDVLYPRLGLEEPPATDQQEDG</sequence>
<name>A0A3M8AMF6_9MICO</name>